<dbReference type="STRING" id="1314777.A0A164NYV9"/>
<evidence type="ECO:0000259" key="1">
    <source>
        <dbReference type="PROSITE" id="PS50181"/>
    </source>
</evidence>
<dbReference type="EMBL" id="KV419439">
    <property type="protein sequence ID" value="KZS88182.1"/>
    <property type="molecule type" value="Genomic_DNA"/>
</dbReference>
<dbReference type="InterPro" id="IPR036047">
    <property type="entry name" value="F-box-like_dom_sf"/>
</dbReference>
<gene>
    <name evidence="2" type="ORF">SISNIDRAFT_490364</name>
</gene>
<name>A0A164NYV9_9AGAM</name>
<dbReference type="PROSITE" id="PS50181">
    <property type="entry name" value="FBOX"/>
    <property type="match status" value="1"/>
</dbReference>
<sequence length="598" mass="67994">MGTVLLELPTELITHVLELLDIQSATITRRVCTRFKECVDASVYLTYQTELVRSGYIEGDAETRLSYAERLEEFKKHNNAWTSLSPRSHEVYTLPENSSIWDLYGGVYATGISNGWEAGGRAFHFKELPNLQTGDVGRDWSFEDMGFTVRDFRMKPDVNLIALIEVVRATPLTRIDAIRVHLRTLDDNLKHPMVEHSGILKHRPKVMAAAGWSFCVEIHDNVLALLYTPRAGPSPNQYEIIIWNWMTGSKLSILRSGTSTAFSSFTLLSSDRILIACVSNYLASTRQTQALLATYEFGPGSPNEYDELLSASALNDDETDNGHDELEPDESEELPIAIPDIVYFLPRTCAYVARVLIRSDPPQGTKSSPSTLFSIDPNSRIYAVTIHAVHLRDGGHGQLEQPWQMRCFTLLIQSRVFVKNPRIDWEYVLRSNPAHDREINAVRPRGLWKEADWSDWGPMHSRILLDSPRSEIWVCYVYGDRYIERTEDNRIRVLDFNPAALRYTQEKEKEKMGVFSSGDCAGYFDDRTTITNGGLRCVTSPTIVDISQVFDEKVETVLPYRECVSDWQVPSSRAVMIDAEHIVLADRNQDTLLECYTF</sequence>
<dbReference type="InterPro" id="IPR001810">
    <property type="entry name" value="F-box_dom"/>
</dbReference>
<keyword evidence="3" id="KW-1185">Reference proteome</keyword>
<organism evidence="2 3">
    <name type="scientific">Sistotremastrum niveocremeum HHB9708</name>
    <dbReference type="NCBI Taxonomy" id="1314777"/>
    <lineage>
        <taxon>Eukaryota</taxon>
        <taxon>Fungi</taxon>
        <taxon>Dikarya</taxon>
        <taxon>Basidiomycota</taxon>
        <taxon>Agaricomycotina</taxon>
        <taxon>Agaricomycetes</taxon>
        <taxon>Sistotremastrales</taxon>
        <taxon>Sistotremastraceae</taxon>
        <taxon>Sertulicium</taxon>
        <taxon>Sertulicium niveocremeum</taxon>
    </lineage>
</organism>
<protein>
    <recommendedName>
        <fullName evidence="1">F-box domain-containing protein</fullName>
    </recommendedName>
</protein>
<dbReference type="OrthoDB" id="3174109at2759"/>
<accession>A0A164NYV9</accession>
<evidence type="ECO:0000313" key="2">
    <source>
        <dbReference type="EMBL" id="KZS88182.1"/>
    </source>
</evidence>
<dbReference type="Proteomes" id="UP000076722">
    <property type="component" value="Unassembled WGS sequence"/>
</dbReference>
<proteinExistence type="predicted"/>
<feature type="domain" description="F-box" evidence="1">
    <location>
        <begin position="2"/>
        <end position="50"/>
    </location>
</feature>
<dbReference type="SMART" id="SM00256">
    <property type="entry name" value="FBOX"/>
    <property type="match status" value="1"/>
</dbReference>
<dbReference type="AlphaFoldDB" id="A0A164NYV9"/>
<dbReference type="Pfam" id="PF00646">
    <property type="entry name" value="F-box"/>
    <property type="match status" value="1"/>
</dbReference>
<dbReference type="SUPFAM" id="SSF81383">
    <property type="entry name" value="F-box domain"/>
    <property type="match status" value="1"/>
</dbReference>
<reference evidence="2 3" key="1">
    <citation type="journal article" date="2016" name="Mol. Biol. Evol.">
        <title>Comparative Genomics of Early-Diverging Mushroom-Forming Fungi Provides Insights into the Origins of Lignocellulose Decay Capabilities.</title>
        <authorList>
            <person name="Nagy L.G."/>
            <person name="Riley R."/>
            <person name="Tritt A."/>
            <person name="Adam C."/>
            <person name="Daum C."/>
            <person name="Floudas D."/>
            <person name="Sun H."/>
            <person name="Yadav J.S."/>
            <person name="Pangilinan J."/>
            <person name="Larsson K.H."/>
            <person name="Matsuura K."/>
            <person name="Barry K."/>
            <person name="Labutti K."/>
            <person name="Kuo R."/>
            <person name="Ohm R.A."/>
            <person name="Bhattacharya S.S."/>
            <person name="Shirouzu T."/>
            <person name="Yoshinaga Y."/>
            <person name="Martin F.M."/>
            <person name="Grigoriev I.V."/>
            <person name="Hibbett D.S."/>
        </authorList>
    </citation>
    <scope>NUCLEOTIDE SEQUENCE [LARGE SCALE GENOMIC DNA]</scope>
    <source>
        <strain evidence="2 3">HHB9708</strain>
    </source>
</reference>
<evidence type="ECO:0000313" key="3">
    <source>
        <dbReference type="Proteomes" id="UP000076722"/>
    </source>
</evidence>